<evidence type="ECO:0000313" key="4">
    <source>
        <dbReference type="Proteomes" id="UP000215914"/>
    </source>
</evidence>
<reference evidence="2" key="3">
    <citation type="submission" date="2020-06" db="EMBL/GenBank/DDBJ databases">
        <title>Helianthus annuus Genome sequencing and assembly Release 2.</title>
        <authorList>
            <person name="Gouzy J."/>
            <person name="Langlade N."/>
            <person name="Munos S."/>
        </authorList>
    </citation>
    <scope>NUCLEOTIDE SEQUENCE</scope>
    <source>
        <tissue evidence="2">Leaves</tissue>
    </source>
</reference>
<keyword evidence="1" id="KW-1133">Transmembrane helix</keyword>
<organism evidence="3 4">
    <name type="scientific">Helianthus annuus</name>
    <name type="common">Common sunflower</name>
    <dbReference type="NCBI Taxonomy" id="4232"/>
    <lineage>
        <taxon>Eukaryota</taxon>
        <taxon>Viridiplantae</taxon>
        <taxon>Streptophyta</taxon>
        <taxon>Embryophyta</taxon>
        <taxon>Tracheophyta</taxon>
        <taxon>Spermatophyta</taxon>
        <taxon>Magnoliopsida</taxon>
        <taxon>eudicotyledons</taxon>
        <taxon>Gunneridae</taxon>
        <taxon>Pentapetalae</taxon>
        <taxon>asterids</taxon>
        <taxon>campanulids</taxon>
        <taxon>Asterales</taxon>
        <taxon>Asteraceae</taxon>
        <taxon>Asteroideae</taxon>
        <taxon>Heliantheae alliance</taxon>
        <taxon>Heliantheae</taxon>
        <taxon>Helianthus</taxon>
    </lineage>
</organism>
<accession>A0A251TXT9</accession>
<name>A0A251TXT9_HELAN</name>
<reference evidence="3" key="2">
    <citation type="submission" date="2017-02" db="EMBL/GenBank/DDBJ databases">
        <title>Sunflower complete genome.</title>
        <authorList>
            <person name="Langlade N."/>
            <person name="Munos S."/>
        </authorList>
    </citation>
    <scope>NUCLEOTIDE SEQUENCE [LARGE SCALE GENOMIC DNA]</scope>
    <source>
        <tissue evidence="3">Leaves</tissue>
    </source>
</reference>
<evidence type="ECO:0000313" key="2">
    <source>
        <dbReference type="EMBL" id="KAF5790575.1"/>
    </source>
</evidence>
<keyword evidence="1" id="KW-0472">Membrane</keyword>
<dbReference type="InParanoid" id="A0A251TXT9"/>
<dbReference type="Gramene" id="mRNA:HanXRQr2_Chr09g0384801">
    <property type="protein sequence ID" value="mRNA:HanXRQr2_Chr09g0384801"/>
    <property type="gene ID" value="HanXRQr2_Chr09g0384801"/>
</dbReference>
<evidence type="ECO:0000256" key="1">
    <source>
        <dbReference type="SAM" id="Phobius"/>
    </source>
</evidence>
<feature type="transmembrane region" description="Helical" evidence="1">
    <location>
        <begin position="32"/>
        <end position="51"/>
    </location>
</feature>
<sequence length="65" mass="7158">MPHTTPHHARPPHLRRCIISPNNLFSIVGPPGRVFCSGVGFVSVTCFVILITHKYNINNHSGLAQ</sequence>
<keyword evidence="1" id="KW-0812">Transmembrane</keyword>
<dbReference type="EMBL" id="MNCJ02000324">
    <property type="protein sequence ID" value="KAF5790575.1"/>
    <property type="molecule type" value="Genomic_DNA"/>
</dbReference>
<evidence type="ECO:0000313" key="3">
    <source>
        <dbReference type="EMBL" id="OTG14801.1"/>
    </source>
</evidence>
<dbReference type="AlphaFoldDB" id="A0A251TXT9"/>
<reference evidence="2 4" key="1">
    <citation type="journal article" date="2017" name="Nature">
        <title>The sunflower genome provides insights into oil metabolism, flowering and Asterid evolution.</title>
        <authorList>
            <person name="Badouin H."/>
            <person name="Gouzy J."/>
            <person name="Grassa C.J."/>
            <person name="Murat F."/>
            <person name="Staton S.E."/>
            <person name="Cottret L."/>
            <person name="Lelandais-Briere C."/>
            <person name="Owens G.L."/>
            <person name="Carrere S."/>
            <person name="Mayjonade B."/>
            <person name="Legrand L."/>
            <person name="Gill N."/>
            <person name="Kane N.C."/>
            <person name="Bowers J.E."/>
            <person name="Hubner S."/>
            <person name="Bellec A."/>
            <person name="Berard A."/>
            <person name="Berges H."/>
            <person name="Blanchet N."/>
            <person name="Boniface M.C."/>
            <person name="Brunel D."/>
            <person name="Catrice O."/>
            <person name="Chaidir N."/>
            <person name="Claudel C."/>
            <person name="Donnadieu C."/>
            <person name="Faraut T."/>
            <person name="Fievet G."/>
            <person name="Helmstetter N."/>
            <person name="King M."/>
            <person name="Knapp S.J."/>
            <person name="Lai Z."/>
            <person name="Le Paslier M.C."/>
            <person name="Lippi Y."/>
            <person name="Lorenzon L."/>
            <person name="Mandel J.R."/>
            <person name="Marage G."/>
            <person name="Marchand G."/>
            <person name="Marquand E."/>
            <person name="Bret-Mestries E."/>
            <person name="Morien E."/>
            <person name="Nambeesan S."/>
            <person name="Nguyen T."/>
            <person name="Pegot-Espagnet P."/>
            <person name="Pouilly N."/>
            <person name="Raftis F."/>
            <person name="Sallet E."/>
            <person name="Schiex T."/>
            <person name="Thomas J."/>
            <person name="Vandecasteele C."/>
            <person name="Vares D."/>
            <person name="Vear F."/>
            <person name="Vautrin S."/>
            <person name="Crespi M."/>
            <person name="Mangin B."/>
            <person name="Burke J.M."/>
            <person name="Salse J."/>
            <person name="Munos S."/>
            <person name="Vincourt P."/>
            <person name="Rieseberg L.H."/>
            <person name="Langlade N.B."/>
        </authorList>
    </citation>
    <scope>NUCLEOTIDE SEQUENCE [LARGE SCALE GENOMIC DNA]</scope>
    <source>
        <strain evidence="4">cv. SF193</strain>
        <tissue evidence="2">Leaves</tissue>
    </source>
</reference>
<dbReference type="EMBL" id="CM007898">
    <property type="protein sequence ID" value="OTG14801.1"/>
    <property type="molecule type" value="Genomic_DNA"/>
</dbReference>
<gene>
    <name evidence="3" type="ORF">HannXRQ_Chr09g0253451</name>
    <name evidence="2" type="ORF">HanXRQr2_Chr09g0384801</name>
</gene>
<dbReference type="Proteomes" id="UP000215914">
    <property type="component" value="Chromosome 9"/>
</dbReference>
<keyword evidence="4" id="KW-1185">Reference proteome</keyword>
<proteinExistence type="predicted"/>
<protein>
    <submittedName>
        <fullName evidence="3">Uncharacterized protein</fullName>
    </submittedName>
</protein>